<dbReference type="Pfam" id="PF00071">
    <property type="entry name" value="Ras"/>
    <property type="match status" value="1"/>
</dbReference>
<proteinExistence type="predicted"/>
<dbReference type="Proteomes" id="UP001470230">
    <property type="component" value="Unassembled WGS sequence"/>
</dbReference>
<reference evidence="3 4" key="1">
    <citation type="submission" date="2024-04" db="EMBL/GenBank/DDBJ databases">
        <title>Tritrichomonas musculus Genome.</title>
        <authorList>
            <person name="Alves-Ferreira E."/>
            <person name="Grigg M."/>
            <person name="Lorenzi H."/>
            <person name="Galac M."/>
        </authorList>
    </citation>
    <scope>NUCLEOTIDE SEQUENCE [LARGE SCALE GENOMIC DNA]</scope>
    <source>
        <strain evidence="3 4">EAF2021</strain>
    </source>
</reference>
<dbReference type="SMART" id="SM00173">
    <property type="entry name" value="RAS"/>
    <property type="match status" value="1"/>
</dbReference>
<dbReference type="InterPro" id="IPR005225">
    <property type="entry name" value="Small_GTP-bd"/>
</dbReference>
<organism evidence="3 4">
    <name type="scientific">Tritrichomonas musculus</name>
    <dbReference type="NCBI Taxonomy" id="1915356"/>
    <lineage>
        <taxon>Eukaryota</taxon>
        <taxon>Metamonada</taxon>
        <taxon>Parabasalia</taxon>
        <taxon>Tritrichomonadida</taxon>
        <taxon>Tritrichomonadidae</taxon>
        <taxon>Tritrichomonas</taxon>
    </lineage>
</organism>
<dbReference type="NCBIfam" id="TIGR00231">
    <property type="entry name" value="small_GTP"/>
    <property type="match status" value="1"/>
</dbReference>
<evidence type="ECO:0000256" key="1">
    <source>
        <dbReference type="ARBA" id="ARBA00022741"/>
    </source>
</evidence>
<name>A0ABR2ICM3_9EUKA</name>
<sequence length="198" mass="22173">MIQSPQPRVVMIGDSSVGKTALVYRMCQGEWMEPAPTVTTSFFSYHASDGQEIQFWDTAGTERYRAVNSVYYHNATGAILVFDLTNRQSFNSLSSWVDEFMSLAQPGAILAVAGNKCDLSNQFQVKPEEGEQWAKSQNFDYFTTSAQSGHHVAELAEYMAQNLPNRVFLKPSPKTVKLTDNQNKSENADKSNKNDFCC</sequence>
<evidence type="ECO:0000256" key="2">
    <source>
        <dbReference type="SAM" id="MobiDB-lite"/>
    </source>
</evidence>
<dbReference type="PROSITE" id="PS51421">
    <property type="entry name" value="RAS"/>
    <property type="match status" value="1"/>
</dbReference>
<comment type="caution">
    <text evidence="3">The sequence shown here is derived from an EMBL/GenBank/DDBJ whole genome shotgun (WGS) entry which is preliminary data.</text>
</comment>
<accession>A0ABR2ICM3</accession>
<dbReference type="Gene3D" id="3.40.50.300">
    <property type="entry name" value="P-loop containing nucleotide triphosphate hydrolases"/>
    <property type="match status" value="1"/>
</dbReference>
<feature type="compositionally biased region" description="Basic and acidic residues" evidence="2">
    <location>
        <begin position="186"/>
        <end position="198"/>
    </location>
</feature>
<dbReference type="PRINTS" id="PR00449">
    <property type="entry name" value="RASTRNSFRMNG"/>
</dbReference>
<dbReference type="PROSITE" id="PS51419">
    <property type="entry name" value="RAB"/>
    <property type="match status" value="1"/>
</dbReference>
<dbReference type="SMART" id="SM00176">
    <property type="entry name" value="RAN"/>
    <property type="match status" value="1"/>
</dbReference>
<dbReference type="CDD" id="cd00154">
    <property type="entry name" value="Rab"/>
    <property type="match status" value="1"/>
</dbReference>
<keyword evidence="1" id="KW-0547">Nucleotide-binding</keyword>
<feature type="region of interest" description="Disordered" evidence="2">
    <location>
        <begin position="175"/>
        <end position="198"/>
    </location>
</feature>
<dbReference type="SMART" id="SM00175">
    <property type="entry name" value="RAB"/>
    <property type="match status" value="1"/>
</dbReference>
<dbReference type="InterPro" id="IPR001806">
    <property type="entry name" value="Small_GTPase"/>
</dbReference>
<protein>
    <submittedName>
        <fullName evidence="3">Ras- protein Rab-39A</fullName>
    </submittedName>
</protein>
<dbReference type="SMART" id="SM00177">
    <property type="entry name" value="ARF"/>
    <property type="match status" value="1"/>
</dbReference>
<evidence type="ECO:0000313" key="4">
    <source>
        <dbReference type="Proteomes" id="UP001470230"/>
    </source>
</evidence>
<dbReference type="PANTHER" id="PTHR47978">
    <property type="match status" value="1"/>
</dbReference>
<dbReference type="InterPro" id="IPR027417">
    <property type="entry name" value="P-loop_NTPase"/>
</dbReference>
<gene>
    <name evidence="3" type="ORF">M9Y10_011851</name>
</gene>
<keyword evidence="4" id="KW-1185">Reference proteome</keyword>
<dbReference type="SUPFAM" id="SSF52540">
    <property type="entry name" value="P-loop containing nucleoside triphosphate hydrolases"/>
    <property type="match status" value="1"/>
</dbReference>
<evidence type="ECO:0000313" key="3">
    <source>
        <dbReference type="EMBL" id="KAK8860187.1"/>
    </source>
</evidence>
<dbReference type="EMBL" id="JAPFFF010000018">
    <property type="protein sequence ID" value="KAK8860187.1"/>
    <property type="molecule type" value="Genomic_DNA"/>
</dbReference>
<dbReference type="SMART" id="SM00174">
    <property type="entry name" value="RHO"/>
    <property type="match status" value="1"/>
</dbReference>